<evidence type="ECO:0000313" key="2">
    <source>
        <dbReference type="EMBL" id="KAF2705257.1"/>
    </source>
</evidence>
<dbReference type="PANTHER" id="PTHR20958">
    <property type="entry name" value="GLYCINE N-ACYLTRANSFERASE-LIKE PROTEIN"/>
    <property type="match status" value="1"/>
</dbReference>
<dbReference type="PANTHER" id="PTHR20958:SF6">
    <property type="entry name" value="GLYCINE N-ACYLTRANSFERASE-LIKE PROTEIN"/>
    <property type="match status" value="1"/>
</dbReference>
<dbReference type="OrthoDB" id="61870at2759"/>
<reference evidence="2" key="1">
    <citation type="journal article" date="2020" name="Stud. Mycol.">
        <title>101 Dothideomycetes genomes: a test case for predicting lifestyles and emergence of pathogens.</title>
        <authorList>
            <person name="Haridas S."/>
            <person name="Albert R."/>
            <person name="Binder M."/>
            <person name="Bloem J."/>
            <person name="Labutti K."/>
            <person name="Salamov A."/>
            <person name="Andreopoulos B."/>
            <person name="Baker S."/>
            <person name="Barry K."/>
            <person name="Bills G."/>
            <person name="Bluhm B."/>
            <person name="Cannon C."/>
            <person name="Castanera R."/>
            <person name="Culley D."/>
            <person name="Daum C."/>
            <person name="Ezra D."/>
            <person name="Gonzalez J."/>
            <person name="Henrissat B."/>
            <person name="Kuo A."/>
            <person name="Liang C."/>
            <person name="Lipzen A."/>
            <person name="Lutzoni F."/>
            <person name="Magnuson J."/>
            <person name="Mondo S."/>
            <person name="Nolan M."/>
            <person name="Ohm R."/>
            <person name="Pangilinan J."/>
            <person name="Park H.-J."/>
            <person name="Ramirez L."/>
            <person name="Alfaro M."/>
            <person name="Sun H."/>
            <person name="Tritt A."/>
            <person name="Yoshinaga Y."/>
            <person name="Zwiers L.-H."/>
            <person name="Turgeon B."/>
            <person name="Goodwin S."/>
            <person name="Spatafora J."/>
            <person name="Crous P."/>
            <person name="Grigoriev I."/>
        </authorList>
    </citation>
    <scope>NUCLEOTIDE SEQUENCE</scope>
    <source>
        <strain evidence="2">CBS 279.74</strain>
    </source>
</reference>
<name>A0A6G1JYL2_9PLEO</name>
<proteinExistence type="predicted"/>
<dbReference type="AlphaFoldDB" id="A0A6G1JYL2"/>
<dbReference type="PROSITE" id="PS51257">
    <property type="entry name" value="PROKAR_LIPOPROTEIN"/>
    <property type="match status" value="1"/>
</dbReference>
<dbReference type="SUPFAM" id="SSF55729">
    <property type="entry name" value="Acyl-CoA N-acyltransferases (Nat)"/>
    <property type="match status" value="1"/>
</dbReference>
<dbReference type="GO" id="GO:0016747">
    <property type="term" value="F:acyltransferase activity, transferring groups other than amino-acyl groups"/>
    <property type="evidence" value="ECO:0007669"/>
    <property type="project" value="InterPro"/>
</dbReference>
<accession>A0A6G1JYL2</accession>
<organism evidence="2 3">
    <name type="scientific">Pleomassaria siparia CBS 279.74</name>
    <dbReference type="NCBI Taxonomy" id="1314801"/>
    <lineage>
        <taxon>Eukaryota</taxon>
        <taxon>Fungi</taxon>
        <taxon>Dikarya</taxon>
        <taxon>Ascomycota</taxon>
        <taxon>Pezizomycotina</taxon>
        <taxon>Dothideomycetes</taxon>
        <taxon>Pleosporomycetidae</taxon>
        <taxon>Pleosporales</taxon>
        <taxon>Pleomassariaceae</taxon>
        <taxon>Pleomassaria</taxon>
    </lineage>
</organism>
<feature type="domain" description="GCN5-related N-acetyltransferase Rv2170-like" evidence="1">
    <location>
        <begin position="250"/>
        <end position="341"/>
    </location>
</feature>
<keyword evidence="3" id="KW-1185">Reference proteome</keyword>
<evidence type="ECO:0000259" key="1">
    <source>
        <dbReference type="Pfam" id="PF08445"/>
    </source>
</evidence>
<evidence type="ECO:0000313" key="3">
    <source>
        <dbReference type="Proteomes" id="UP000799428"/>
    </source>
</evidence>
<dbReference type="EMBL" id="MU005779">
    <property type="protein sequence ID" value="KAF2705257.1"/>
    <property type="molecule type" value="Genomic_DNA"/>
</dbReference>
<dbReference type="Gene3D" id="3.40.630.30">
    <property type="match status" value="1"/>
</dbReference>
<dbReference type="InterPro" id="IPR013653">
    <property type="entry name" value="GCN5-like_dom"/>
</dbReference>
<protein>
    <recommendedName>
        <fullName evidence="1">GCN5-related N-acetyltransferase Rv2170-like domain-containing protein</fullName>
    </recommendedName>
</protein>
<sequence length="355" mass="38990">MSFKVHNHAIGTGTSCTPILRSALKKSLPYSVNLTYRTQHPNRSPDAQILATFLPHAEEIPNCWAAAYIDRSQRPETELWIFARGEIPGHFANSGDGQQFCPTCKKAVLSLLGHLSTLPVPPIHPDNLNTLEIAKQHEKEFPEKGPNARYPVSLASYYRHLLDPNSVVTLGACHEQLVQICTDAGLVRQEFPGHQARLDKFIFNVADLPSKKDLPQGLRWGEMTKEAIDIMQATATIPRTTSTLLTMERVGVFDEKTGLPIAWAFLGLDGSLVSLYTDQAYRGKGVAKAVAGRIFSEFVPGLAVDQAGNAWAHADVYEGNIQSASVCQSLGGVATWKEYWVRIDITRAGGLSQTE</sequence>
<dbReference type="InterPro" id="IPR016181">
    <property type="entry name" value="Acyl_CoA_acyltransferase"/>
</dbReference>
<dbReference type="InterPro" id="IPR053225">
    <property type="entry name" value="Acyl-CoA_N-acyltransferase"/>
</dbReference>
<gene>
    <name evidence="2" type="ORF">K504DRAFT_460518</name>
</gene>
<dbReference type="Pfam" id="PF08445">
    <property type="entry name" value="FR47"/>
    <property type="match status" value="1"/>
</dbReference>
<dbReference type="Proteomes" id="UP000799428">
    <property type="component" value="Unassembled WGS sequence"/>
</dbReference>